<dbReference type="CDD" id="cd18799">
    <property type="entry name" value="SF2_C_EcoAI-like"/>
    <property type="match status" value="1"/>
</dbReference>
<gene>
    <name evidence="4" type="ORF">CVT26_008952</name>
</gene>
<dbReference type="GO" id="GO:0061749">
    <property type="term" value="F:forked DNA-dependent helicase activity"/>
    <property type="evidence" value="ECO:0007669"/>
    <property type="project" value="TreeGrafter"/>
</dbReference>
<dbReference type="GO" id="GO:0032042">
    <property type="term" value="P:mitochondrial DNA metabolic process"/>
    <property type="evidence" value="ECO:0007669"/>
    <property type="project" value="TreeGrafter"/>
</dbReference>
<protein>
    <recommendedName>
        <fullName evidence="6">P-loop containing nucleoside triphosphate hydrolase protein</fullName>
    </recommendedName>
</protein>
<dbReference type="GO" id="GO:0016787">
    <property type="term" value="F:hydrolase activity"/>
    <property type="evidence" value="ECO:0007669"/>
    <property type="project" value="InterPro"/>
</dbReference>
<dbReference type="Pfam" id="PF04851">
    <property type="entry name" value="ResIII"/>
    <property type="match status" value="1"/>
</dbReference>
<accession>A0A409YRS3</accession>
<dbReference type="InterPro" id="IPR014001">
    <property type="entry name" value="Helicase_ATP-bd"/>
</dbReference>
<dbReference type="GO" id="GO:0000403">
    <property type="term" value="F:Y-form DNA binding"/>
    <property type="evidence" value="ECO:0007669"/>
    <property type="project" value="TreeGrafter"/>
</dbReference>
<dbReference type="PANTHER" id="PTHR47396:SF1">
    <property type="entry name" value="ATP-DEPENDENT HELICASE IRC3-RELATED"/>
    <property type="match status" value="1"/>
</dbReference>
<evidence type="ECO:0000256" key="1">
    <source>
        <dbReference type="ARBA" id="ARBA00022806"/>
    </source>
</evidence>
<evidence type="ECO:0000259" key="2">
    <source>
        <dbReference type="PROSITE" id="PS51192"/>
    </source>
</evidence>
<dbReference type="PROSITE" id="PS51192">
    <property type="entry name" value="HELICASE_ATP_BIND_1"/>
    <property type="match status" value="1"/>
</dbReference>
<name>A0A409YRS3_9AGAR</name>
<dbReference type="GO" id="GO:0070125">
    <property type="term" value="P:mitochondrial translational elongation"/>
    <property type="evidence" value="ECO:0007669"/>
    <property type="project" value="TreeGrafter"/>
</dbReference>
<feature type="domain" description="Helicase ATP-binding" evidence="2">
    <location>
        <begin position="40"/>
        <end position="216"/>
    </location>
</feature>
<dbReference type="Proteomes" id="UP000284706">
    <property type="component" value="Unassembled WGS sequence"/>
</dbReference>
<dbReference type="FunCoup" id="A0A409YRS3">
    <property type="interactions" value="9"/>
</dbReference>
<dbReference type="OrthoDB" id="270584at2759"/>
<dbReference type="InParanoid" id="A0A409YRS3"/>
<dbReference type="InterPro" id="IPR027417">
    <property type="entry name" value="P-loop_NTPase"/>
</dbReference>
<dbReference type="PANTHER" id="PTHR47396">
    <property type="entry name" value="TYPE I RESTRICTION ENZYME ECOKI R PROTEIN"/>
    <property type="match status" value="1"/>
</dbReference>
<feature type="domain" description="Helicase C-terminal" evidence="3">
    <location>
        <begin position="271"/>
        <end position="442"/>
    </location>
</feature>
<reference evidence="4 5" key="1">
    <citation type="journal article" date="2018" name="Evol. Lett.">
        <title>Horizontal gene cluster transfer increased hallucinogenic mushroom diversity.</title>
        <authorList>
            <person name="Reynolds H.T."/>
            <person name="Vijayakumar V."/>
            <person name="Gluck-Thaler E."/>
            <person name="Korotkin H.B."/>
            <person name="Matheny P.B."/>
            <person name="Slot J.C."/>
        </authorList>
    </citation>
    <scope>NUCLEOTIDE SEQUENCE [LARGE SCALE GENOMIC DNA]</scope>
    <source>
        <strain evidence="4 5">SRW20</strain>
    </source>
</reference>
<dbReference type="SMART" id="SM00490">
    <property type="entry name" value="HELICc"/>
    <property type="match status" value="1"/>
</dbReference>
<sequence length="662" mass="74517">MQCQKIVQTLLRRPSRWYSSTTTPVILRPYQEHCLDACTDALSSGSTRIGVSLPTGSGKTTVFISLLSRICPPAENQKANKSLIIVNSIELARQSADQLARLFPEWRVEIEQGVKHQASGLADVTIATYQTLNNEQRLLKFDPKTLKAIIIDEAHHAAAPSYRRLLSRFHADIKHPDVEIDPKTLTHKIPIIGFSATFGRHDKLALGSIFERIVYHRSFLEMIKEEWQAYIPFCIIFGIDGISAGCVIVTINSRTGDFNPTSLAHVINADSINELVVRTWIDPSRKSTLVFCVNVAHVVDLAQAFRNHGIDARYLSGKTPAAERKALIHDFRQGVFPVLVNCAILTEGADIPNIDCVLLARPTRSRNLFAQMIGRGMRLSPHTGKTDCRVIDFVDTQSRVGGLVTAPTLFGLNPDEFQVDDETPESLENRAAELQDLMSDSLDHVPDPTSITYVDYDDPFQFQVHSSDKSSHIASLSPFSWVDCGGDIYVLELLSRGFIRVEKNDEEHWIARYTPASYTNKEAKDSKSKLSPYLASREILMHETLAEVIDGCDTYAMKKIFREVSHNGLLRSAEWRSKLASDAQKKYILKRWAKSHMSEEEKEERLTTLTKGNAANIITRLRHGAQARYNKKTKALLKEWQRTEKDRTRRAQEVVKVGPLLS</sequence>
<evidence type="ECO:0000313" key="5">
    <source>
        <dbReference type="Proteomes" id="UP000284706"/>
    </source>
</evidence>
<dbReference type="InterPro" id="IPR050742">
    <property type="entry name" value="Helicase_Restrict-Modif_Enz"/>
</dbReference>
<dbReference type="GO" id="GO:0036121">
    <property type="term" value="F:double-stranded DNA helicase activity"/>
    <property type="evidence" value="ECO:0007669"/>
    <property type="project" value="TreeGrafter"/>
</dbReference>
<dbReference type="PROSITE" id="PS51194">
    <property type="entry name" value="HELICASE_CTER"/>
    <property type="match status" value="1"/>
</dbReference>
<dbReference type="GO" id="GO:0005759">
    <property type="term" value="C:mitochondrial matrix"/>
    <property type="evidence" value="ECO:0007669"/>
    <property type="project" value="TreeGrafter"/>
</dbReference>
<dbReference type="Pfam" id="PF00271">
    <property type="entry name" value="Helicase_C"/>
    <property type="match status" value="1"/>
</dbReference>
<organism evidence="4 5">
    <name type="scientific">Gymnopilus dilepis</name>
    <dbReference type="NCBI Taxonomy" id="231916"/>
    <lineage>
        <taxon>Eukaryota</taxon>
        <taxon>Fungi</taxon>
        <taxon>Dikarya</taxon>
        <taxon>Basidiomycota</taxon>
        <taxon>Agaricomycotina</taxon>
        <taxon>Agaricomycetes</taxon>
        <taxon>Agaricomycetidae</taxon>
        <taxon>Agaricales</taxon>
        <taxon>Agaricineae</taxon>
        <taxon>Hymenogastraceae</taxon>
        <taxon>Gymnopilus</taxon>
    </lineage>
</organism>
<keyword evidence="1" id="KW-0378">Hydrolase</keyword>
<keyword evidence="5" id="KW-1185">Reference proteome</keyword>
<evidence type="ECO:0000313" key="4">
    <source>
        <dbReference type="EMBL" id="PPR05711.1"/>
    </source>
</evidence>
<dbReference type="InterPro" id="IPR001650">
    <property type="entry name" value="Helicase_C-like"/>
</dbReference>
<dbReference type="SMART" id="SM00487">
    <property type="entry name" value="DEXDc"/>
    <property type="match status" value="1"/>
</dbReference>
<dbReference type="SUPFAM" id="SSF52540">
    <property type="entry name" value="P-loop containing nucleoside triphosphate hydrolases"/>
    <property type="match status" value="1"/>
</dbReference>
<dbReference type="InterPro" id="IPR006935">
    <property type="entry name" value="Helicase/UvrB_N"/>
</dbReference>
<keyword evidence="1" id="KW-0067">ATP-binding</keyword>
<dbReference type="GO" id="GO:0005524">
    <property type="term" value="F:ATP binding"/>
    <property type="evidence" value="ECO:0007669"/>
    <property type="project" value="InterPro"/>
</dbReference>
<dbReference type="AlphaFoldDB" id="A0A409YRS3"/>
<keyword evidence="1" id="KW-0347">Helicase</keyword>
<proteinExistence type="predicted"/>
<evidence type="ECO:0008006" key="6">
    <source>
        <dbReference type="Google" id="ProtNLM"/>
    </source>
</evidence>
<dbReference type="STRING" id="231916.A0A409YRS3"/>
<comment type="caution">
    <text evidence="4">The sequence shown here is derived from an EMBL/GenBank/DDBJ whole genome shotgun (WGS) entry which is preliminary data.</text>
</comment>
<dbReference type="EMBL" id="NHYE01000443">
    <property type="protein sequence ID" value="PPR05711.1"/>
    <property type="molecule type" value="Genomic_DNA"/>
</dbReference>
<dbReference type="Gene3D" id="3.40.50.300">
    <property type="entry name" value="P-loop containing nucleotide triphosphate hydrolases"/>
    <property type="match status" value="2"/>
</dbReference>
<evidence type="ECO:0000259" key="3">
    <source>
        <dbReference type="PROSITE" id="PS51194"/>
    </source>
</evidence>
<keyword evidence="1" id="KW-0547">Nucleotide-binding</keyword>